<comment type="caution">
    <text evidence="2">The sequence shown here is derived from an EMBL/GenBank/DDBJ whole genome shotgun (WGS) entry which is preliminary data.</text>
</comment>
<sequence>MSPTPLADDPDQPDPMPSRQDIEDADFVLFAHPPKAIAKLVCACGDDYPCDEVRFAQLVKEGL</sequence>
<evidence type="ECO:0000256" key="1">
    <source>
        <dbReference type="SAM" id="MobiDB-lite"/>
    </source>
</evidence>
<organism evidence="2 3">
    <name type="scientific">Micromonospora zhanjiangensis</name>
    <dbReference type="NCBI Taxonomy" id="1522057"/>
    <lineage>
        <taxon>Bacteria</taxon>
        <taxon>Bacillati</taxon>
        <taxon>Actinomycetota</taxon>
        <taxon>Actinomycetes</taxon>
        <taxon>Micromonosporales</taxon>
        <taxon>Micromonosporaceae</taxon>
        <taxon>Micromonospora</taxon>
    </lineage>
</organism>
<proteinExistence type="predicted"/>
<gene>
    <name evidence="2" type="ORF">ACFOX0_08205</name>
</gene>
<dbReference type="EMBL" id="JBHSBN010000004">
    <property type="protein sequence ID" value="MFC4105918.1"/>
    <property type="molecule type" value="Genomic_DNA"/>
</dbReference>
<reference evidence="3" key="1">
    <citation type="journal article" date="2019" name="Int. J. Syst. Evol. Microbiol.">
        <title>The Global Catalogue of Microorganisms (GCM) 10K type strain sequencing project: providing services to taxonomists for standard genome sequencing and annotation.</title>
        <authorList>
            <consortium name="The Broad Institute Genomics Platform"/>
            <consortium name="The Broad Institute Genome Sequencing Center for Infectious Disease"/>
            <person name="Wu L."/>
            <person name="Ma J."/>
        </authorList>
    </citation>
    <scope>NUCLEOTIDE SEQUENCE [LARGE SCALE GENOMIC DNA]</scope>
    <source>
        <strain evidence="3">2902at01</strain>
    </source>
</reference>
<dbReference type="RefSeq" id="WP_377543252.1">
    <property type="nucleotide sequence ID" value="NZ_JBHSBN010000004.1"/>
</dbReference>
<dbReference type="Proteomes" id="UP001595868">
    <property type="component" value="Unassembled WGS sequence"/>
</dbReference>
<evidence type="ECO:0000313" key="3">
    <source>
        <dbReference type="Proteomes" id="UP001595868"/>
    </source>
</evidence>
<name>A0ABV8KIM0_9ACTN</name>
<accession>A0ABV8KIM0</accession>
<feature type="region of interest" description="Disordered" evidence="1">
    <location>
        <begin position="1"/>
        <end position="22"/>
    </location>
</feature>
<evidence type="ECO:0000313" key="2">
    <source>
        <dbReference type="EMBL" id="MFC4105918.1"/>
    </source>
</evidence>
<protein>
    <submittedName>
        <fullName evidence="2">Uncharacterized protein</fullName>
    </submittedName>
</protein>
<keyword evidence="3" id="KW-1185">Reference proteome</keyword>